<feature type="domain" description="DNA replication factor Dna2 N-terminal" evidence="13">
    <location>
        <begin position="651"/>
        <end position="854"/>
    </location>
</feature>
<dbReference type="Gene3D" id="3.90.320.10">
    <property type="match status" value="1"/>
</dbReference>
<organism evidence="14 15">
    <name type="scientific">Linnemannia elongata AG-77</name>
    <dbReference type="NCBI Taxonomy" id="1314771"/>
    <lineage>
        <taxon>Eukaryota</taxon>
        <taxon>Fungi</taxon>
        <taxon>Fungi incertae sedis</taxon>
        <taxon>Mucoromycota</taxon>
        <taxon>Mortierellomycotina</taxon>
        <taxon>Mortierellomycetes</taxon>
        <taxon>Mortierellales</taxon>
        <taxon>Mortierellaceae</taxon>
        <taxon>Linnemannia</taxon>
    </lineage>
</organism>
<feature type="compositionally biased region" description="Polar residues" evidence="11">
    <location>
        <begin position="254"/>
        <end position="267"/>
    </location>
</feature>
<evidence type="ECO:0000259" key="12">
    <source>
        <dbReference type="Pfam" id="PF01930"/>
    </source>
</evidence>
<feature type="region of interest" description="Disordered" evidence="11">
    <location>
        <begin position="150"/>
        <end position="270"/>
    </location>
</feature>
<dbReference type="Pfam" id="PF01930">
    <property type="entry name" value="Cas_Cas4"/>
    <property type="match status" value="1"/>
</dbReference>
<keyword evidence="5" id="KW-0547">Nucleotide-binding</keyword>
<dbReference type="EMBL" id="KV442081">
    <property type="protein sequence ID" value="OAQ25272.1"/>
    <property type="molecule type" value="Genomic_DNA"/>
</dbReference>
<keyword evidence="10" id="KW-0411">Iron-sulfur</keyword>
<dbReference type="GO" id="GO:0016787">
    <property type="term" value="F:hydrolase activity"/>
    <property type="evidence" value="ECO:0007669"/>
    <property type="project" value="UniProtKB-KW"/>
</dbReference>
<evidence type="ECO:0000256" key="10">
    <source>
        <dbReference type="ARBA" id="ARBA00023014"/>
    </source>
</evidence>
<evidence type="ECO:0000256" key="1">
    <source>
        <dbReference type="ARBA" id="ARBA00001966"/>
    </source>
</evidence>
<evidence type="ECO:0000256" key="8">
    <source>
        <dbReference type="ARBA" id="ARBA00022840"/>
    </source>
</evidence>
<dbReference type="Proteomes" id="UP000078512">
    <property type="component" value="Unassembled WGS sequence"/>
</dbReference>
<evidence type="ECO:0000256" key="5">
    <source>
        <dbReference type="ARBA" id="ARBA00022741"/>
    </source>
</evidence>
<keyword evidence="8" id="KW-0067">ATP-binding</keyword>
<name>A0A197JJ88_9FUNG</name>
<proteinExistence type="inferred from homology"/>
<dbReference type="OrthoDB" id="6513042at2759"/>
<comment type="cofactor">
    <cofactor evidence="1">
        <name>[4Fe-4S] cluster</name>
        <dbReference type="ChEBI" id="CHEBI:49883"/>
    </cofactor>
</comment>
<dbReference type="CDD" id="cd22318">
    <property type="entry name" value="DNA2_N-like"/>
    <property type="match status" value="1"/>
</dbReference>
<feature type="compositionally biased region" description="Polar residues" evidence="11">
    <location>
        <begin position="219"/>
        <end position="231"/>
    </location>
</feature>
<keyword evidence="3" id="KW-0540">Nuclease</keyword>
<dbReference type="InterPro" id="IPR014808">
    <property type="entry name" value="DNA_replication_fac_Dna2_N"/>
</dbReference>
<dbReference type="GO" id="GO:0051536">
    <property type="term" value="F:iron-sulfur cluster binding"/>
    <property type="evidence" value="ECO:0007669"/>
    <property type="project" value="UniProtKB-KW"/>
</dbReference>
<dbReference type="PANTHER" id="PTHR36531:SF6">
    <property type="entry name" value="DNA REPLICATION ATP-DEPENDENT HELICASE_NUCLEASE DNA2"/>
    <property type="match status" value="1"/>
</dbReference>
<keyword evidence="6" id="KW-0378">Hydrolase</keyword>
<evidence type="ECO:0000256" key="9">
    <source>
        <dbReference type="ARBA" id="ARBA00023004"/>
    </source>
</evidence>
<feature type="region of interest" description="Disordered" evidence="11">
    <location>
        <begin position="1"/>
        <end position="92"/>
    </location>
</feature>
<feature type="region of interest" description="Disordered" evidence="11">
    <location>
        <begin position="333"/>
        <end position="388"/>
    </location>
</feature>
<evidence type="ECO:0000256" key="2">
    <source>
        <dbReference type="ARBA" id="ARBA00007913"/>
    </source>
</evidence>
<keyword evidence="7" id="KW-0347">Helicase</keyword>
<feature type="compositionally biased region" description="Low complexity" evidence="11">
    <location>
        <begin position="11"/>
        <end position="27"/>
    </location>
</feature>
<evidence type="ECO:0000256" key="11">
    <source>
        <dbReference type="SAM" id="MobiDB-lite"/>
    </source>
</evidence>
<dbReference type="GO" id="GO:0004518">
    <property type="term" value="F:nuclease activity"/>
    <property type="evidence" value="ECO:0007669"/>
    <property type="project" value="UniProtKB-KW"/>
</dbReference>
<dbReference type="Pfam" id="PF08696">
    <property type="entry name" value="Dna2"/>
    <property type="match status" value="1"/>
</dbReference>
<feature type="compositionally biased region" description="Low complexity" evidence="11">
    <location>
        <begin position="39"/>
        <end position="48"/>
    </location>
</feature>
<dbReference type="GO" id="GO:0004386">
    <property type="term" value="F:helicase activity"/>
    <property type="evidence" value="ECO:0007669"/>
    <property type="project" value="UniProtKB-KW"/>
</dbReference>
<reference evidence="14 15" key="1">
    <citation type="submission" date="2016-05" db="EMBL/GenBank/DDBJ databases">
        <title>Genome sequencing reveals origins of a unique bacterial endosymbiosis in the earliest lineages of terrestrial Fungi.</title>
        <authorList>
            <consortium name="DOE Joint Genome Institute"/>
            <person name="Uehling J."/>
            <person name="Gryganskyi A."/>
            <person name="Hameed K."/>
            <person name="Tschaplinski T."/>
            <person name="Misztal P."/>
            <person name="Wu S."/>
            <person name="Desiro A."/>
            <person name="Vande Pol N."/>
            <person name="Du Z.-Y."/>
            <person name="Zienkiewicz A."/>
            <person name="Zienkiewicz K."/>
            <person name="Morin E."/>
            <person name="Tisserant E."/>
            <person name="Splivallo R."/>
            <person name="Hainaut M."/>
            <person name="Henrissat B."/>
            <person name="Ohm R."/>
            <person name="Kuo A."/>
            <person name="Yan J."/>
            <person name="Lipzen A."/>
            <person name="Nolan M."/>
            <person name="Labutti K."/>
            <person name="Barry K."/>
            <person name="Goldstein A."/>
            <person name="Labbe J."/>
            <person name="Schadt C."/>
            <person name="Tuskan G."/>
            <person name="Grigoriev I."/>
            <person name="Martin F."/>
            <person name="Vilgalys R."/>
            <person name="Bonito G."/>
        </authorList>
    </citation>
    <scope>NUCLEOTIDE SEQUENCE [LARGE SCALE GENOMIC DNA]</scope>
    <source>
        <strain evidence="14 15">AG-77</strain>
    </source>
</reference>
<evidence type="ECO:0000313" key="14">
    <source>
        <dbReference type="EMBL" id="OAQ25272.1"/>
    </source>
</evidence>
<dbReference type="GO" id="GO:0046872">
    <property type="term" value="F:metal ion binding"/>
    <property type="evidence" value="ECO:0007669"/>
    <property type="project" value="UniProtKB-KW"/>
</dbReference>
<feature type="compositionally biased region" description="Polar residues" evidence="11">
    <location>
        <begin position="56"/>
        <end position="85"/>
    </location>
</feature>
<keyword evidence="4" id="KW-0479">Metal-binding</keyword>
<evidence type="ECO:0000259" key="13">
    <source>
        <dbReference type="Pfam" id="PF08696"/>
    </source>
</evidence>
<feature type="domain" description="DUF83" evidence="12">
    <location>
        <begin position="873"/>
        <end position="972"/>
    </location>
</feature>
<dbReference type="STRING" id="1314771.A0A197JJ88"/>
<dbReference type="AlphaFoldDB" id="A0A197JJ88"/>
<keyword evidence="15" id="KW-1185">Reference proteome</keyword>
<protein>
    <submittedName>
        <fullName evidence="14">Dna2-domain-containing protein</fullName>
    </submittedName>
</protein>
<dbReference type="InterPro" id="IPR011604">
    <property type="entry name" value="PDDEXK-like_dom_sf"/>
</dbReference>
<feature type="compositionally biased region" description="Basic and acidic residues" evidence="11">
    <location>
        <begin position="166"/>
        <end position="208"/>
    </location>
</feature>
<dbReference type="InterPro" id="IPR051827">
    <property type="entry name" value="Cas4_exonuclease"/>
</dbReference>
<comment type="similarity">
    <text evidence="2">Belongs to the DNA2/NAM7 helicase family.</text>
</comment>
<keyword evidence="9" id="KW-0408">Iron</keyword>
<gene>
    <name evidence="14" type="ORF">K457DRAFT_787145</name>
</gene>
<evidence type="ECO:0000256" key="6">
    <source>
        <dbReference type="ARBA" id="ARBA00022801"/>
    </source>
</evidence>
<dbReference type="GO" id="GO:0005524">
    <property type="term" value="F:ATP binding"/>
    <property type="evidence" value="ECO:0007669"/>
    <property type="project" value="UniProtKB-KW"/>
</dbReference>
<evidence type="ECO:0000256" key="7">
    <source>
        <dbReference type="ARBA" id="ARBA00022806"/>
    </source>
</evidence>
<evidence type="ECO:0000256" key="4">
    <source>
        <dbReference type="ARBA" id="ARBA00022723"/>
    </source>
</evidence>
<feature type="compositionally biased region" description="Polar residues" evidence="11">
    <location>
        <begin position="444"/>
        <end position="453"/>
    </location>
</feature>
<accession>A0A197JJ88</accession>
<dbReference type="PANTHER" id="PTHR36531">
    <property type="entry name" value="CRISPR-ASSOCIATED EXONUCLEASE CAS4"/>
    <property type="match status" value="1"/>
</dbReference>
<feature type="region of interest" description="Disordered" evidence="11">
    <location>
        <begin position="428"/>
        <end position="462"/>
    </location>
</feature>
<dbReference type="InterPro" id="IPR022765">
    <property type="entry name" value="Dna2/Cas4_DUF83"/>
</dbReference>
<sequence length="1081" mass="119111">MPNVLKRKANAPAGGTASGGQATAKKTGSVKSGAPNADSRPSQSSLSSFFGKARTQDSTPKESSIVAPSSVTLSTSASKTSSGVQTKAVAPKPARRVIIYSDEEEEVPEPQRKPIKSAVPLKTIVANRTKAAIPPARPPVKEIVPFEKRMPISLPSSPEPAPIARPESKKTETVKIEQAEIEPGKNESSKSSSEKSSTDRIKHMKGDLEPPQGLATPLLGQTTPQKRNLPTTTPPRPESKGSPFRTPTGKSRHSVSTIESLGLSPQDSVFWAKTPPSEALKKLERMNTGRSHEEEIASIVGRLYETSSAGTALRAMPRGPKDRIKDMLNTIRGSTAQSDQEPEEDIDRSDPASPTKDLVERHRLQSRQGFSRHHSAHELGGSVRRRGRTARPMTNLGATNAPVWPVSPTQCRNDVLKMIEQINANMSGKANSLKTPPRLGPFSNDATSSSSMAGLSDRPSAADTVVRTPIRNRISQTQHSPGDFDRFFTDLEMDDNDFAELTQLDELSTSMSSASAMSANISDISSSLGSVLDKAVSNVRLDFVDMAVGSHVAKDEPGHVEAGNRCDTVATVADDKDDSFMDDFDDLGDLCDLEDDFELDDDEVRVKSYIETAKYKRYTVQEIQDDIVDSRWPGLCKALLALEHQVGVPVKIFLRELWRPTAVSVGDIVHIIAPHVYPKAIQELMLEDAQGLLIVKPDYLVPTSLLAESFTCIRRPIVDTRARKPDESTIPLVHGTILHELFQLSLRNNDFTTEGMQARIEDLIQAHLNDLCLVNESLDTARDAFSQWITSCQDWARRYLRSTPSDEGTMEEMTSQGSHGGKNLVCINKLLDIEENIWSPMFGLKGKIDASIQVVLKTVNSNNTISDAPAQTLVVPFELKTGKKSNVLSHRAQTMLYTLLMTDRYDVDVQWGLLLYLKTGEFIRVPAPRDEIRTILMQRNDMAIHEQAKLTLPPMLQRKQFCGRCFSQSSCTVLHKLLEGGTAETAGIGSLFDEVTDHLNDTHATFFKHWDRLLSLEQGDITKFQSQIWSMLSADRQATGNCFSNLVLLENRPNSVVDVADSRDDRLSLRSVNSRSRRRFA</sequence>
<evidence type="ECO:0000256" key="3">
    <source>
        <dbReference type="ARBA" id="ARBA00022722"/>
    </source>
</evidence>
<evidence type="ECO:0000313" key="15">
    <source>
        <dbReference type="Proteomes" id="UP000078512"/>
    </source>
</evidence>